<comment type="caution">
    <text evidence="2">The sequence shown here is derived from an EMBL/GenBank/DDBJ whole genome shotgun (WGS) entry which is preliminary data.</text>
</comment>
<gene>
    <name evidence="2" type="ORF">CYCCA115_LOCUS18047</name>
</gene>
<sequence length="201" mass="21542">MGRCIALVSLLSSLPLLVTTNNLVGASSCPETYTSSSSSAAAGGGGRITTTLDFDSPPAIESGSTFGSVRSYCGFDFRPPPLVVDCANSECFIPGKESVLFFDKPTTIARTDRGTFSLESFQFYNHNASVTELHFSFTTQFSQTEIGPIPLPFLSDNGEEAQLMPQFFDMSNDIASVTLIPTCPDGFAFSLSSLKFSYDTP</sequence>
<protein>
    <submittedName>
        <fullName evidence="2">Uncharacterized protein</fullName>
    </submittedName>
</protein>
<keyword evidence="1" id="KW-0732">Signal</keyword>
<evidence type="ECO:0000313" key="2">
    <source>
        <dbReference type="EMBL" id="CAJ1959628.1"/>
    </source>
</evidence>
<reference evidence="2" key="1">
    <citation type="submission" date="2023-08" db="EMBL/GenBank/DDBJ databases">
        <authorList>
            <person name="Audoor S."/>
            <person name="Bilcke G."/>
        </authorList>
    </citation>
    <scope>NUCLEOTIDE SEQUENCE</scope>
</reference>
<evidence type="ECO:0000256" key="1">
    <source>
        <dbReference type="SAM" id="SignalP"/>
    </source>
</evidence>
<feature type="chain" id="PRO_5041962468" evidence="1">
    <location>
        <begin position="21"/>
        <end position="201"/>
    </location>
</feature>
<keyword evidence="3" id="KW-1185">Reference proteome</keyword>
<accession>A0AAD2PW82</accession>
<dbReference type="Proteomes" id="UP001295423">
    <property type="component" value="Unassembled WGS sequence"/>
</dbReference>
<proteinExistence type="predicted"/>
<evidence type="ECO:0000313" key="3">
    <source>
        <dbReference type="Proteomes" id="UP001295423"/>
    </source>
</evidence>
<feature type="signal peptide" evidence="1">
    <location>
        <begin position="1"/>
        <end position="20"/>
    </location>
</feature>
<dbReference type="PROSITE" id="PS51257">
    <property type="entry name" value="PROKAR_LIPOPROTEIN"/>
    <property type="match status" value="1"/>
</dbReference>
<dbReference type="EMBL" id="CAKOGP040002014">
    <property type="protein sequence ID" value="CAJ1959628.1"/>
    <property type="molecule type" value="Genomic_DNA"/>
</dbReference>
<dbReference type="AlphaFoldDB" id="A0AAD2PW82"/>
<organism evidence="2 3">
    <name type="scientific">Cylindrotheca closterium</name>
    <dbReference type="NCBI Taxonomy" id="2856"/>
    <lineage>
        <taxon>Eukaryota</taxon>
        <taxon>Sar</taxon>
        <taxon>Stramenopiles</taxon>
        <taxon>Ochrophyta</taxon>
        <taxon>Bacillariophyta</taxon>
        <taxon>Bacillariophyceae</taxon>
        <taxon>Bacillariophycidae</taxon>
        <taxon>Bacillariales</taxon>
        <taxon>Bacillariaceae</taxon>
        <taxon>Cylindrotheca</taxon>
    </lineage>
</organism>
<name>A0AAD2PW82_9STRA</name>